<keyword evidence="6" id="KW-1185">Reference proteome</keyword>
<dbReference type="SUPFAM" id="SSF48403">
    <property type="entry name" value="Ankyrin repeat"/>
    <property type="match status" value="1"/>
</dbReference>
<dbReference type="Proteomes" id="UP000594262">
    <property type="component" value="Unplaced"/>
</dbReference>
<evidence type="ECO:0000256" key="4">
    <source>
        <dbReference type="SAM" id="MobiDB-lite"/>
    </source>
</evidence>
<reference evidence="5" key="1">
    <citation type="submission" date="2021-01" db="UniProtKB">
        <authorList>
            <consortium name="EnsemblMetazoa"/>
        </authorList>
    </citation>
    <scope>IDENTIFICATION</scope>
</reference>
<dbReference type="SUPFAM" id="SSF48452">
    <property type="entry name" value="TPR-like"/>
    <property type="match status" value="1"/>
</dbReference>
<evidence type="ECO:0000313" key="5">
    <source>
        <dbReference type="EnsemblMetazoa" id="CLYHEMP012605.1"/>
    </source>
</evidence>
<keyword evidence="1" id="KW-0677">Repeat</keyword>
<proteinExistence type="predicted"/>
<dbReference type="Gene3D" id="1.25.40.10">
    <property type="entry name" value="Tetratricopeptide repeat domain"/>
    <property type="match status" value="1"/>
</dbReference>
<dbReference type="PANTHER" id="PTHR22904">
    <property type="entry name" value="TPR REPEAT CONTAINING PROTEIN"/>
    <property type="match status" value="1"/>
</dbReference>
<evidence type="ECO:0000256" key="1">
    <source>
        <dbReference type="ARBA" id="ARBA00022737"/>
    </source>
</evidence>
<feature type="region of interest" description="Disordered" evidence="4">
    <location>
        <begin position="700"/>
        <end position="739"/>
    </location>
</feature>
<evidence type="ECO:0000313" key="6">
    <source>
        <dbReference type="Proteomes" id="UP000594262"/>
    </source>
</evidence>
<dbReference type="AlphaFoldDB" id="A0A7M5UN24"/>
<feature type="repeat" description="ANK" evidence="3">
    <location>
        <begin position="636"/>
        <end position="672"/>
    </location>
</feature>
<keyword evidence="2" id="KW-0802">TPR repeat</keyword>
<dbReference type="SMART" id="SM00248">
    <property type="entry name" value="ANK"/>
    <property type="match status" value="3"/>
</dbReference>
<dbReference type="EnsemblMetazoa" id="CLYHEMT012605.1">
    <property type="protein sequence ID" value="CLYHEMP012605.1"/>
    <property type="gene ID" value="CLYHEMG012605"/>
</dbReference>
<dbReference type="Gene3D" id="1.25.40.20">
    <property type="entry name" value="Ankyrin repeat-containing domain"/>
    <property type="match status" value="1"/>
</dbReference>
<feature type="compositionally biased region" description="Polar residues" evidence="4">
    <location>
        <begin position="709"/>
        <end position="719"/>
    </location>
</feature>
<dbReference type="InterPro" id="IPR011990">
    <property type="entry name" value="TPR-like_helical_dom_sf"/>
</dbReference>
<dbReference type="InterPro" id="IPR036770">
    <property type="entry name" value="Ankyrin_rpt-contain_sf"/>
</dbReference>
<sequence length="1107" mass="127543">MNFEMEQMLFQCFHAAVAHYQNGEYHKALHASHIAEPLRHQIVHPFLFQMDIISMLTKLELKESPLENVVTIGRFMKAFGDHFVNSIQQFCQDLSIPFVKLINTAVEYVLKDHARIVEQLFNLIINNNILLNDHQIQSRVVGLVHFWMELIDVYLNKQHIEMMHQPLFIALMIKTTATDHKHARNCWLLVGKEDFFDQKSLHFAHNAFSIVQNLDFHLAYSGNTTIQMLRNELKIYLTATNFHFCYEGDFTLWVSDIGNNLQSLLLPQTAGIRKVWHQKAISKKSDISTAKFLLNSCILLAEAESREDLLVLYHTDLADIVFDDDINESWLYAKACFLKDTHFNEETIKQWKDLGKKFYGKSKTQEALQIYSQAKRGCNNQQSQLKRELSSNISLMHLTLNNYGDAVNEAKSCIRLDSSWFKGYYRLAQAQCKMKRYDESSRNLILALDKSSDKPTDQSVLLFKNRAKINSNDYPSRINQRLLQMTLEKLHEESTEEAWSAIDNMFTTKPKKYALSTKSTPLVKAIQRKISIPLLETLIKCGANVNEIKTYKANDNYLQYWPLKMSIEMELHHHSACLIFYGALPNPTTEQTAKNNRTIPPIIVATQHVICKNGSFEMLEKLIKFYKVDVHLQDQDGNTAIHIACQDPCTQAKLYVVKTLLQNGFNPHTLNKHGLKASANDQMRGPLLNQACQLYKHSKQSSFGRREPSASSHQSQNAAKITEITGRPANETKIEENTQENEFELLMSETDDGLKAFKEKDWKTASTELSRKLKKMRKKEGQEQRYCEYFVLAALSSIYLKTDKGVQVFNWLEKSLKANKEATHKILLYFCGSEKDKILVNYIMECCIKTYSEPKLESAIKGVEVAQALVTGKKYQPQLSTMECTISIYLVIKEQIEKLESKQIEKLESKQIEKLESKLTMSTGSFNKELGAAWYYLAKRKFQKKECDQMAFILASRIGKITLDIEVESLSNLHLAIHDFAFNNGRNKARTYFEQATVKMKDSPKVLCNEWLAIIEEINNKDIPTAFFYIQNCLQIFLQRGLETPKYVHLMKDLALCLGHEKLPPVEESELKTLMKTIQGIDVKEKELVDTFTETGEKVRKTKPLLC</sequence>
<accession>A0A7M5UN24</accession>
<organism evidence="5 6">
    <name type="scientific">Clytia hemisphaerica</name>
    <dbReference type="NCBI Taxonomy" id="252671"/>
    <lineage>
        <taxon>Eukaryota</taxon>
        <taxon>Metazoa</taxon>
        <taxon>Cnidaria</taxon>
        <taxon>Hydrozoa</taxon>
        <taxon>Hydroidolina</taxon>
        <taxon>Leptothecata</taxon>
        <taxon>Obeliida</taxon>
        <taxon>Clytiidae</taxon>
        <taxon>Clytia</taxon>
    </lineage>
</organism>
<dbReference type="InterPro" id="IPR002110">
    <property type="entry name" value="Ankyrin_rpt"/>
</dbReference>
<dbReference type="PANTHER" id="PTHR22904:SF523">
    <property type="entry name" value="STRESS-INDUCED-PHOSPHOPROTEIN 1"/>
    <property type="match status" value="1"/>
</dbReference>
<dbReference type="GO" id="GO:0051879">
    <property type="term" value="F:Hsp90 protein binding"/>
    <property type="evidence" value="ECO:0007669"/>
    <property type="project" value="TreeGrafter"/>
</dbReference>
<dbReference type="PROSITE" id="PS50088">
    <property type="entry name" value="ANK_REPEAT"/>
    <property type="match status" value="1"/>
</dbReference>
<keyword evidence="3" id="KW-0040">ANK repeat</keyword>
<evidence type="ECO:0000256" key="2">
    <source>
        <dbReference type="ARBA" id="ARBA00022803"/>
    </source>
</evidence>
<evidence type="ECO:0000256" key="3">
    <source>
        <dbReference type="PROSITE-ProRule" id="PRU00023"/>
    </source>
</evidence>
<name>A0A7M5UN24_9CNID</name>
<dbReference type="OrthoDB" id="629492at2759"/>
<protein>
    <submittedName>
        <fullName evidence="5">Uncharacterized protein</fullName>
    </submittedName>
</protein>
<dbReference type="Pfam" id="PF12796">
    <property type="entry name" value="Ank_2"/>
    <property type="match status" value="1"/>
</dbReference>